<dbReference type="EMBL" id="JAATIP010000130">
    <property type="protein sequence ID" value="KAF4369192.1"/>
    <property type="molecule type" value="Genomic_DNA"/>
</dbReference>
<proteinExistence type="predicted"/>
<dbReference type="AlphaFoldDB" id="A0A7J6FER8"/>
<gene>
    <name evidence="1" type="ORF">F8388_023056</name>
</gene>
<evidence type="ECO:0000313" key="2">
    <source>
        <dbReference type="Proteomes" id="UP000525078"/>
    </source>
</evidence>
<protein>
    <recommendedName>
        <fullName evidence="3">DUF4283 domain-containing protein</fullName>
    </recommendedName>
</protein>
<evidence type="ECO:0008006" key="3">
    <source>
        <dbReference type="Google" id="ProtNLM"/>
    </source>
</evidence>
<sequence>MFTLCLFVSCGGGSSFGAMEGKGKNMNIQVDVTDEITNHLLQRYSALEMEMLEMMGFWKIKKCEDGVLGFFFKDEDDCCCILERMHWLVNGVHLNINPWLVEGEVRLGEFEVAMFWVQFHGLPIWCLSNNNPLIIAKKVGNFVKVEDRRKEELVRRGISIVGLPHRDRICHTSTTMVTPKSGNAVHMYGTWIKSDKGRSNYFNMAGKGVTKLITSTKEITQVVTRVERGKQPVMVEDRVVSDEVSYQKGDSVRGGMAITLYSSDIMMEDRGNIVHGNVEGTAAEQRGEQIPEESNVANCFCIGAGDKNRGSQKKGHGRILSMARRRPQACPHLHHEVPVMELSWASKAYDRKNPLGFNLWNGQRFLFGLEARDCGSCYRDFLLEVSWCNSGGS</sequence>
<reference evidence="1 2" key="1">
    <citation type="journal article" date="2020" name="bioRxiv">
        <title>Sequence and annotation of 42 cannabis genomes reveals extensive copy number variation in cannabinoid synthesis and pathogen resistance genes.</title>
        <authorList>
            <person name="Mckernan K.J."/>
            <person name="Helbert Y."/>
            <person name="Kane L.T."/>
            <person name="Ebling H."/>
            <person name="Zhang L."/>
            <person name="Liu B."/>
            <person name="Eaton Z."/>
            <person name="Mclaughlin S."/>
            <person name="Kingan S."/>
            <person name="Baybayan P."/>
            <person name="Concepcion G."/>
            <person name="Jordan M."/>
            <person name="Riva A."/>
            <person name="Barbazuk W."/>
            <person name="Harkins T."/>
        </authorList>
    </citation>
    <scope>NUCLEOTIDE SEQUENCE [LARGE SCALE GENOMIC DNA]</scope>
    <source>
        <strain evidence="2">cv. Jamaican Lion 4</strain>
        <tissue evidence="1">Leaf</tissue>
    </source>
</reference>
<comment type="caution">
    <text evidence="1">The sequence shown here is derived from an EMBL/GenBank/DDBJ whole genome shotgun (WGS) entry which is preliminary data.</text>
</comment>
<name>A0A7J6FER8_CANSA</name>
<dbReference type="Proteomes" id="UP000525078">
    <property type="component" value="Unassembled WGS sequence"/>
</dbReference>
<evidence type="ECO:0000313" key="1">
    <source>
        <dbReference type="EMBL" id="KAF4369192.1"/>
    </source>
</evidence>
<organism evidence="1 2">
    <name type="scientific">Cannabis sativa</name>
    <name type="common">Hemp</name>
    <name type="synonym">Marijuana</name>
    <dbReference type="NCBI Taxonomy" id="3483"/>
    <lineage>
        <taxon>Eukaryota</taxon>
        <taxon>Viridiplantae</taxon>
        <taxon>Streptophyta</taxon>
        <taxon>Embryophyta</taxon>
        <taxon>Tracheophyta</taxon>
        <taxon>Spermatophyta</taxon>
        <taxon>Magnoliopsida</taxon>
        <taxon>eudicotyledons</taxon>
        <taxon>Gunneridae</taxon>
        <taxon>Pentapetalae</taxon>
        <taxon>rosids</taxon>
        <taxon>fabids</taxon>
        <taxon>Rosales</taxon>
        <taxon>Cannabaceae</taxon>
        <taxon>Cannabis</taxon>
    </lineage>
</organism>
<accession>A0A7J6FER8</accession>